<dbReference type="EMBL" id="CAJPWZ010001599">
    <property type="protein sequence ID" value="CAG2218328.1"/>
    <property type="molecule type" value="Genomic_DNA"/>
</dbReference>
<keyword evidence="4" id="KW-1185">Reference proteome</keyword>
<evidence type="ECO:0000313" key="4">
    <source>
        <dbReference type="Proteomes" id="UP000683360"/>
    </source>
</evidence>
<feature type="coiled-coil region" evidence="1">
    <location>
        <begin position="55"/>
        <end position="145"/>
    </location>
</feature>
<dbReference type="CDD" id="cd00882">
    <property type="entry name" value="Ras_like_GTPase"/>
    <property type="match status" value="1"/>
</dbReference>
<dbReference type="Proteomes" id="UP000683360">
    <property type="component" value="Unassembled WGS sequence"/>
</dbReference>
<dbReference type="Gene3D" id="3.40.50.300">
    <property type="entry name" value="P-loop containing nucleotide triphosphate hydrolases"/>
    <property type="match status" value="1"/>
</dbReference>
<dbReference type="SUPFAM" id="SSF52540">
    <property type="entry name" value="P-loop containing nucleoside triphosphate hydrolases"/>
    <property type="match status" value="1"/>
</dbReference>
<evidence type="ECO:0000256" key="1">
    <source>
        <dbReference type="SAM" id="Coils"/>
    </source>
</evidence>
<dbReference type="InterPro" id="IPR031981">
    <property type="entry name" value="MIEAP_C"/>
</dbReference>
<protein>
    <recommendedName>
        <fullName evidence="2">Mitochondria-eating protein C-terminal domain-containing protein</fullName>
    </recommendedName>
</protein>
<evidence type="ECO:0000313" key="3">
    <source>
        <dbReference type="EMBL" id="CAG2218328.1"/>
    </source>
</evidence>
<dbReference type="SUPFAM" id="SSF57997">
    <property type="entry name" value="Tropomyosin"/>
    <property type="match status" value="1"/>
</dbReference>
<proteinExistence type="predicted"/>
<accession>A0A8S3SN44</accession>
<dbReference type="AlphaFoldDB" id="A0A8S3SN44"/>
<dbReference type="OrthoDB" id="6149413at2759"/>
<dbReference type="Pfam" id="PF16026">
    <property type="entry name" value="MIEAP"/>
    <property type="match status" value="1"/>
</dbReference>
<comment type="caution">
    <text evidence="3">The sequence shown here is derived from an EMBL/GenBank/DDBJ whole genome shotgun (WGS) entry which is preliminary data.</text>
</comment>
<gene>
    <name evidence="3" type="ORF">MEDL_32043</name>
</gene>
<keyword evidence="1" id="KW-0175">Coiled coil</keyword>
<feature type="domain" description="Mitochondria-eating protein C-terminal" evidence="2">
    <location>
        <begin position="222"/>
        <end position="275"/>
    </location>
</feature>
<dbReference type="InterPro" id="IPR027417">
    <property type="entry name" value="P-loop_NTPase"/>
</dbReference>
<organism evidence="3 4">
    <name type="scientific">Mytilus edulis</name>
    <name type="common">Blue mussel</name>
    <dbReference type="NCBI Taxonomy" id="6550"/>
    <lineage>
        <taxon>Eukaryota</taxon>
        <taxon>Metazoa</taxon>
        <taxon>Spiralia</taxon>
        <taxon>Lophotrochozoa</taxon>
        <taxon>Mollusca</taxon>
        <taxon>Bivalvia</taxon>
        <taxon>Autobranchia</taxon>
        <taxon>Pteriomorphia</taxon>
        <taxon>Mytilida</taxon>
        <taxon>Mytiloidea</taxon>
        <taxon>Mytilidae</taxon>
        <taxon>Mytilinae</taxon>
        <taxon>Mytilus</taxon>
    </lineage>
</organism>
<evidence type="ECO:0000259" key="2">
    <source>
        <dbReference type="Pfam" id="PF16026"/>
    </source>
</evidence>
<sequence length="627" mass="72753">MQLSRPAQASQNGKLNLVETEEETVRITLHEEGLKTMESQKNSGLNRVTDFEQKLKAAESAKGDALKKIKELEANMKSTEKEKTSAIKESKDVRQKLKATEADKEDALKKFKDIEQKLKATDSDKENALKRLTKYKDANEYLQREHTNALERLSDIMGTKLRDNNPAITDLNDPNRPMKLGDQFSELYENERQMHFQTYRIKIISSTSACKLVAQYKDFSLQYIENCVKICYFAAVQNPPMVIDFEPGQMFDKQSYREYTRSGNVVEYLVWPVLYLHKGDKGDKWEPDYEDNLLEDINYEVNYEIKHEKDDPCYARKQELLQDCKILTESVRKPLNVAVIGPPGCGKSSFLNTVFASFSSNRWYEYAKCGYFGNHEDVMGMQITRHLRSFPKEEYYKQNDLSRFPTFIDMTGFENDDSIINEELLRLVFCGKVKEKEILNDIVAFGRYHGITTMRNEYRDRFTHRRINRIIIVCSSNPDSAMPSALLKTVVKVANELDITFYGVMTCADIFRAKYDKRVQSREKLFRETLGLPRNRLASVINYCPAVDPDRSYEDTLLPALDVPVLRLMRQILTPEPSDSTMYFGDYVNEVISFIKNFFLFGCVLIGCQYFLRVEVSVVKAIFTFYY</sequence>
<reference evidence="3" key="1">
    <citation type="submission" date="2021-03" db="EMBL/GenBank/DDBJ databases">
        <authorList>
            <person name="Bekaert M."/>
        </authorList>
    </citation>
    <scope>NUCLEOTIDE SEQUENCE</scope>
</reference>
<name>A0A8S3SN44_MYTED</name>